<dbReference type="RefSeq" id="WP_266151632.1">
    <property type="nucleotide sequence ID" value="NZ_CP064028.1"/>
</dbReference>
<organism evidence="2 3">
    <name type="scientific">Dyella halodurans</name>
    <dbReference type="NCBI Taxonomy" id="1920171"/>
    <lineage>
        <taxon>Bacteria</taxon>
        <taxon>Pseudomonadati</taxon>
        <taxon>Pseudomonadota</taxon>
        <taxon>Gammaproteobacteria</taxon>
        <taxon>Lysobacterales</taxon>
        <taxon>Rhodanobacteraceae</taxon>
        <taxon>Dyella</taxon>
    </lineage>
</organism>
<protein>
    <submittedName>
        <fullName evidence="2">Uncharacterized protein</fullName>
    </submittedName>
</protein>
<feature type="compositionally biased region" description="Acidic residues" evidence="1">
    <location>
        <begin position="68"/>
        <end position="79"/>
    </location>
</feature>
<evidence type="ECO:0000313" key="3">
    <source>
        <dbReference type="Proteomes" id="UP001595961"/>
    </source>
</evidence>
<reference evidence="3" key="1">
    <citation type="journal article" date="2019" name="Int. J. Syst. Evol. Microbiol.">
        <title>The Global Catalogue of Microorganisms (GCM) 10K type strain sequencing project: providing services to taxonomists for standard genome sequencing and annotation.</title>
        <authorList>
            <consortium name="The Broad Institute Genomics Platform"/>
            <consortium name="The Broad Institute Genome Sequencing Center for Infectious Disease"/>
            <person name="Wu L."/>
            <person name="Ma J."/>
        </authorList>
    </citation>
    <scope>NUCLEOTIDE SEQUENCE [LARGE SCALE GENOMIC DNA]</scope>
    <source>
        <strain evidence="3">CCM 4481</strain>
    </source>
</reference>
<sequence>MSGVIDFLERMGRDAQLRQASEDDLAVALLEAQIEASLGAAIIAKSTSELYALLHQGPMFHVQMDPGKEEEDEEEDDDGEGKPSPESKVRVEPLHADRIATAVT</sequence>
<dbReference type="EMBL" id="JBHSGA010000025">
    <property type="protein sequence ID" value="MFC4528983.1"/>
    <property type="molecule type" value="Genomic_DNA"/>
</dbReference>
<gene>
    <name evidence="2" type="ORF">ACFO5W_20230</name>
</gene>
<comment type="caution">
    <text evidence="2">The sequence shown here is derived from an EMBL/GenBank/DDBJ whole genome shotgun (WGS) entry which is preliminary data.</text>
</comment>
<accession>A0ABV9C8D1</accession>
<proteinExistence type="predicted"/>
<keyword evidence="3" id="KW-1185">Reference proteome</keyword>
<evidence type="ECO:0000313" key="2">
    <source>
        <dbReference type="EMBL" id="MFC4528983.1"/>
    </source>
</evidence>
<dbReference type="Proteomes" id="UP001595961">
    <property type="component" value="Unassembled WGS sequence"/>
</dbReference>
<feature type="compositionally biased region" description="Basic and acidic residues" evidence="1">
    <location>
        <begin position="80"/>
        <end position="98"/>
    </location>
</feature>
<name>A0ABV9C8D1_9GAMM</name>
<feature type="region of interest" description="Disordered" evidence="1">
    <location>
        <begin position="61"/>
        <end position="104"/>
    </location>
</feature>
<evidence type="ECO:0000256" key="1">
    <source>
        <dbReference type="SAM" id="MobiDB-lite"/>
    </source>
</evidence>